<protein>
    <submittedName>
        <fullName evidence="2">Uncharacterized protein</fullName>
    </submittedName>
</protein>
<evidence type="ECO:0000313" key="2">
    <source>
        <dbReference type="EMBL" id="KAJ1083542.1"/>
    </source>
</evidence>
<keyword evidence="3" id="KW-1185">Reference proteome</keyword>
<organism evidence="2 3">
    <name type="scientific">Pleurodeles waltl</name>
    <name type="common">Iberian ribbed newt</name>
    <dbReference type="NCBI Taxonomy" id="8319"/>
    <lineage>
        <taxon>Eukaryota</taxon>
        <taxon>Metazoa</taxon>
        <taxon>Chordata</taxon>
        <taxon>Craniata</taxon>
        <taxon>Vertebrata</taxon>
        <taxon>Euteleostomi</taxon>
        <taxon>Amphibia</taxon>
        <taxon>Batrachia</taxon>
        <taxon>Caudata</taxon>
        <taxon>Salamandroidea</taxon>
        <taxon>Salamandridae</taxon>
        <taxon>Pleurodelinae</taxon>
        <taxon>Pleurodeles</taxon>
    </lineage>
</organism>
<comment type="caution">
    <text evidence="2">The sequence shown here is derived from an EMBL/GenBank/DDBJ whole genome shotgun (WGS) entry which is preliminary data.</text>
</comment>
<evidence type="ECO:0000256" key="1">
    <source>
        <dbReference type="SAM" id="MobiDB-lite"/>
    </source>
</evidence>
<dbReference type="EMBL" id="JANPWB010000016">
    <property type="protein sequence ID" value="KAJ1083542.1"/>
    <property type="molecule type" value="Genomic_DNA"/>
</dbReference>
<gene>
    <name evidence="2" type="ORF">NDU88_003700</name>
</gene>
<dbReference type="Proteomes" id="UP001066276">
    <property type="component" value="Chromosome 12"/>
</dbReference>
<sequence>MHKSPHRTVEAGQPLAAATATGGKWAQQQPVHTLARLSTHTPDTHPEHHKTPPDTPHNPLQRNQDQKTESTRARQRTPADRTRIVTHTRSPKPRSQSRCHSPPSPCPPEKSLLHRKGAKDHGGRDPKSGATNIRLRGAAHTHCTENGAVADHCEQGECGGDQPRTRDDIRKRWNDLQGKVRAMASRHHNAVQKTGGGLPPTPPDYTDWEEKVLAILHPEGLTGGPTQLLKVELYQLVPGIDIFPFLSLQHHSPHLSEVTDQDL</sequence>
<name>A0AAV7KXQ2_PLEWA</name>
<reference evidence="2" key="1">
    <citation type="journal article" date="2022" name="bioRxiv">
        <title>Sequencing and chromosome-scale assembly of the giantPleurodeles waltlgenome.</title>
        <authorList>
            <person name="Brown T."/>
            <person name="Elewa A."/>
            <person name="Iarovenko S."/>
            <person name="Subramanian E."/>
            <person name="Araus A.J."/>
            <person name="Petzold A."/>
            <person name="Susuki M."/>
            <person name="Suzuki K.-i.T."/>
            <person name="Hayashi T."/>
            <person name="Toyoda A."/>
            <person name="Oliveira C."/>
            <person name="Osipova E."/>
            <person name="Leigh N.D."/>
            <person name="Simon A."/>
            <person name="Yun M.H."/>
        </authorList>
    </citation>
    <scope>NUCLEOTIDE SEQUENCE</scope>
    <source>
        <strain evidence="2">20211129_DDA</strain>
        <tissue evidence="2">Liver</tissue>
    </source>
</reference>
<feature type="region of interest" description="Disordered" evidence="1">
    <location>
        <begin position="1"/>
        <end position="131"/>
    </location>
</feature>
<dbReference type="AlphaFoldDB" id="A0AAV7KXQ2"/>
<proteinExistence type="predicted"/>
<accession>A0AAV7KXQ2</accession>
<feature type="compositionally biased region" description="Polar residues" evidence="1">
    <location>
        <begin position="26"/>
        <end position="41"/>
    </location>
</feature>
<feature type="compositionally biased region" description="Basic and acidic residues" evidence="1">
    <location>
        <begin position="64"/>
        <end position="83"/>
    </location>
</feature>
<evidence type="ECO:0000313" key="3">
    <source>
        <dbReference type="Proteomes" id="UP001066276"/>
    </source>
</evidence>
<feature type="compositionally biased region" description="Basic and acidic residues" evidence="1">
    <location>
        <begin position="42"/>
        <end position="52"/>
    </location>
</feature>
<feature type="compositionally biased region" description="Basic residues" evidence="1">
    <location>
        <begin position="84"/>
        <end position="97"/>
    </location>
</feature>